<proteinExistence type="predicted"/>
<dbReference type="GO" id="GO:0004523">
    <property type="term" value="F:RNA-DNA hybrid ribonuclease activity"/>
    <property type="evidence" value="ECO:0007669"/>
    <property type="project" value="InterPro"/>
</dbReference>
<dbReference type="Pfam" id="PF13456">
    <property type="entry name" value="RVT_3"/>
    <property type="match status" value="1"/>
</dbReference>
<dbReference type="Gene3D" id="3.30.420.10">
    <property type="entry name" value="Ribonuclease H-like superfamily/Ribonuclease H"/>
    <property type="match status" value="1"/>
</dbReference>
<name>A0A9D3ZZS5_9ROSI</name>
<dbReference type="InterPro" id="IPR044730">
    <property type="entry name" value="RNase_H-like_dom_plant"/>
</dbReference>
<evidence type="ECO:0000313" key="3">
    <source>
        <dbReference type="Proteomes" id="UP000828251"/>
    </source>
</evidence>
<dbReference type="PANTHER" id="PTHR47723">
    <property type="entry name" value="OS05G0353850 PROTEIN"/>
    <property type="match status" value="1"/>
</dbReference>
<dbReference type="CDD" id="cd06222">
    <property type="entry name" value="RNase_H_like"/>
    <property type="match status" value="1"/>
</dbReference>
<organism evidence="2 3">
    <name type="scientific">Gossypium stocksii</name>
    <dbReference type="NCBI Taxonomy" id="47602"/>
    <lineage>
        <taxon>Eukaryota</taxon>
        <taxon>Viridiplantae</taxon>
        <taxon>Streptophyta</taxon>
        <taxon>Embryophyta</taxon>
        <taxon>Tracheophyta</taxon>
        <taxon>Spermatophyta</taxon>
        <taxon>Magnoliopsida</taxon>
        <taxon>eudicotyledons</taxon>
        <taxon>Gunneridae</taxon>
        <taxon>Pentapetalae</taxon>
        <taxon>rosids</taxon>
        <taxon>malvids</taxon>
        <taxon>Malvales</taxon>
        <taxon>Malvaceae</taxon>
        <taxon>Malvoideae</taxon>
        <taxon>Gossypium</taxon>
    </lineage>
</organism>
<comment type="caution">
    <text evidence="2">The sequence shown here is derived from an EMBL/GenBank/DDBJ whole genome shotgun (WGS) entry which is preliminary data.</text>
</comment>
<reference evidence="2 3" key="1">
    <citation type="journal article" date="2021" name="Plant Biotechnol. J.">
        <title>Multi-omics assisted identification of the key and species-specific regulatory components of drought-tolerant mechanisms in Gossypium stocksii.</title>
        <authorList>
            <person name="Yu D."/>
            <person name="Ke L."/>
            <person name="Zhang D."/>
            <person name="Wu Y."/>
            <person name="Sun Y."/>
            <person name="Mei J."/>
            <person name="Sun J."/>
            <person name="Sun Y."/>
        </authorList>
    </citation>
    <scope>NUCLEOTIDE SEQUENCE [LARGE SCALE GENOMIC DNA]</scope>
    <source>
        <strain evidence="3">cv. E1</strain>
        <tissue evidence="2">Leaf</tissue>
    </source>
</reference>
<gene>
    <name evidence="2" type="ORF">J1N35_019824</name>
</gene>
<dbReference type="EMBL" id="JAIQCV010000007">
    <property type="protein sequence ID" value="KAH1080063.1"/>
    <property type="molecule type" value="Genomic_DNA"/>
</dbReference>
<dbReference type="AlphaFoldDB" id="A0A9D3ZZS5"/>
<dbReference type="SUPFAM" id="SSF53098">
    <property type="entry name" value="Ribonuclease H-like"/>
    <property type="match status" value="1"/>
</dbReference>
<dbReference type="OrthoDB" id="958708at2759"/>
<evidence type="ECO:0000313" key="2">
    <source>
        <dbReference type="EMBL" id="KAH1080063.1"/>
    </source>
</evidence>
<dbReference type="InterPro" id="IPR002156">
    <property type="entry name" value="RNaseH_domain"/>
</dbReference>
<feature type="domain" description="RNase H type-1" evidence="1">
    <location>
        <begin position="12"/>
        <end position="118"/>
    </location>
</feature>
<dbReference type="InterPro" id="IPR036397">
    <property type="entry name" value="RNaseH_sf"/>
</dbReference>
<accession>A0A9D3ZZS5</accession>
<dbReference type="GO" id="GO:0003676">
    <property type="term" value="F:nucleic acid binding"/>
    <property type="evidence" value="ECO:0007669"/>
    <property type="project" value="InterPro"/>
</dbReference>
<dbReference type="InterPro" id="IPR012337">
    <property type="entry name" value="RNaseH-like_sf"/>
</dbReference>
<dbReference type="InterPro" id="IPR053151">
    <property type="entry name" value="RNase_H-like"/>
</dbReference>
<protein>
    <recommendedName>
        <fullName evidence="1">RNase H type-1 domain-containing protein</fullName>
    </recommendedName>
</protein>
<evidence type="ECO:0000259" key="1">
    <source>
        <dbReference type="Pfam" id="PF13456"/>
    </source>
</evidence>
<dbReference type="Proteomes" id="UP000828251">
    <property type="component" value="Unassembled WGS sequence"/>
</dbReference>
<sequence length="130" mass="15053">MKNGSVRIEVFSTFGGLVRDHNSEWIFNFYKYLGSCNVLEIKLWGILDGLNLSLDQGFRCILIQTDRHEVVNAVEKALTGGLKSALIRRIRKLLPKVLHWSIQHISREENKITDNLIKTVRDKKTRLCFL</sequence>
<keyword evidence="3" id="KW-1185">Reference proteome</keyword>
<dbReference type="PANTHER" id="PTHR47723:SF19">
    <property type="entry name" value="POLYNUCLEOTIDYL TRANSFERASE, RIBONUCLEASE H-LIKE SUPERFAMILY PROTEIN"/>
    <property type="match status" value="1"/>
</dbReference>